<evidence type="ECO:0000313" key="2">
    <source>
        <dbReference type="Proteomes" id="UP000251281"/>
    </source>
</evidence>
<dbReference type="RefSeq" id="WP_112090118.1">
    <property type="nucleotide sequence ID" value="NZ_PRLD01000001.1"/>
</dbReference>
<protein>
    <submittedName>
        <fullName evidence="1">Uncharacterized protein</fullName>
    </submittedName>
</protein>
<dbReference type="Proteomes" id="UP000251281">
    <property type="component" value="Unassembled WGS sequence"/>
</dbReference>
<proteinExistence type="predicted"/>
<dbReference type="AlphaFoldDB" id="A0A329UE35"/>
<dbReference type="EMBL" id="PRLD01000001">
    <property type="protein sequence ID" value="RAW60927.1"/>
    <property type="molecule type" value="Genomic_DNA"/>
</dbReference>
<dbReference type="GO" id="GO:0042173">
    <property type="term" value="P:regulation of sporulation resulting in formation of a cellular spore"/>
    <property type="evidence" value="ECO:0007669"/>
    <property type="project" value="InterPro"/>
</dbReference>
<name>A0A329UE35_9FIRM</name>
<sequence>MNMRKIYRKVAKEYGVSVEEVKREMQAAITDAYTNPLNNNEITKAYQSRVPCKGEIPTPEELIRHLSEQAKQNY</sequence>
<comment type="caution">
    <text evidence="1">The sequence shown here is derived from an EMBL/GenBank/DDBJ whole genome shotgun (WGS) entry which is preliminary data.</text>
</comment>
<reference evidence="1 2" key="1">
    <citation type="submission" date="2018-02" db="EMBL/GenBank/DDBJ databases">
        <title>Complete genome sequencing of Faecalibacterium prausnitzii strains isolated from the human gut.</title>
        <authorList>
            <person name="Fitzgerald B.C."/>
            <person name="Shkoporov A.N."/>
            <person name="Ross P.R."/>
            <person name="Hill C."/>
        </authorList>
    </citation>
    <scope>NUCLEOTIDE SEQUENCE [LARGE SCALE GENOMIC DNA]</scope>
    <source>
        <strain evidence="1 2">APC923/51-1</strain>
    </source>
</reference>
<dbReference type="GO" id="GO:0003677">
    <property type="term" value="F:DNA binding"/>
    <property type="evidence" value="ECO:0007669"/>
    <property type="project" value="InterPro"/>
</dbReference>
<dbReference type="GO" id="GO:0005737">
    <property type="term" value="C:cytoplasm"/>
    <property type="evidence" value="ECO:0007669"/>
    <property type="project" value="InterPro"/>
</dbReference>
<evidence type="ECO:0000313" key="1">
    <source>
        <dbReference type="EMBL" id="RAW60927.1"/>
    </source>
</evidence>
<organism evidence="1 2">
    <name type="scientific">Faecalibacterium prausnitzii</name>
    <dbReference type="NCBI Taxonomy" id="853"/>
    <lineage>
        <taxon>Bacteria</taxon>
        <taxon>Bacillati</taxon>
        <taxon>Bacillota</taxon>
        <taxon>Clostridia</taxon>
        <taxon>Eubacteriales</taxon>
        <taxon>Oscillospiraceae</taxon>
        <taxon>Faecalibacterium</taxon>
    </lineage>
</organism>
<dbReference type="Gene3D" id="1.10.10.10">
    <property type="entry name" value="Winged helix-like DNA-binding domain superfamily/Winged helix DNA-binding domain"/>
    <property type="match status" value="1"/>
</dbReference>
<accession>A0A329UE35</accession>
<dbReference type="InterPro" id="IPR036388">
    <property type="entry name" value="WH-like_DNA-bd_sf"/>
</dbReference>
<dbReference type="GO" id="GO:0003700">
    <property type="term" value="F:DNA-binding transcription factor activity"/>
    <property type="evidence" value="ECO:0007669"/>
    <property type="project" value="InterPro"/>
</dbReference>
<dbReference type="GO" id="GO:0005509">
    <property type="term" value="F:calcium ion binding"/>
    <property type="evidence" value="ECO:0007669"/>
    <property type="project" value="InterPro"/>
</dbReference>
<gene>
    <name evidence="1" type="ORF">C4N24_02135</name>
</gene>
<dbReference type="SUPFAM" id="SSF46894">
    <property type="entry name" value="C-terminal effector domain of the bipartite response regulators"/>
    <property type="match status" value="1"/>
</dbReference>
<dbReference type="InterPro" id="IPR016032">
    <property type="entry name" value="Sig_transdc_resp-reg_C-effctor"/>
</dbReference>